<dbReference type="Proteomes" id="UP000078237">
    <property type="component" value="Unassembled WGS sequence"/>
</dbReference>
<evidence type="ECO:0000313" key="9">
    <source>
        <dbReference type="Proteomes" id="UP000078237"/>
    </source>
</evidence>
<accession>A0A175VWP2</accession>
<evidence type="ECO:0000256" key="3">
    <source>
        <dbReference type="ARBA" id="ARBA00022989"/>
    </source>
</evidence>
<evidence type="ECO:0000256" key="2">
    <source>
        <dbReference type="ARBA" id="ARBA00022692"/>
    </source>
</evidence>
<keyword evidence="9" id="KW-1185">Reference proteome</keyword>
<evidence type="ECO:0000256" key="5">
    <source>
        <dbReference type="ARBA" id="ARBA00038359"/>
    </source>
</evidence>
<comment type="caution">
    <text evidence="8">The sequence shown here is derived from an EMBL/GenBank/DDBJ whole genome shotgun (WGS) entry which is preliminary data.</text>
</comment>
<dbReference type="EMBL" id="LCTW02000272">
    <property type="protein sequence ID" value="KXX75420.1"/>
    <property type="molecule type" value="Genomic_DNA"/>
</dbReference>
<feature type="transmembrane region" description="Helical" evidence="6">
    <location>
        <begin position="12"/>
        <end position="29"/>
    </location>
</feature>
<keyword evidence="3 6" id="KW-1133">Transmembrane helix</keyword>
<dbReference type="InterPro" id="IPR052337">
    <property type="entry name" value="SAT4-like"/>
</dbReference>
<dbReference type="PANTHER" id="PTHR33048:SF47">
    <property type="entry name" value="INTEGRAL MEMBRANE PROTEIN-RELATED"/>
    <property type="match status" value="1"/>
</dbReference>
<dbReference type="AlphaFoldDB" id="A0A175VWP2"/>
<comment type="subcellular location">
    <subcellularLocation>
        <location evidence="1">Membrane</location>
        <topology evidence="1">Multi-pass membrane protein</topology>
    </subcellularLocation>
</comment>
<dbReference type="PANTHER" id="PTHR33048">
    <property type="entry name" value="PTH11-LIKE INTEGRAL MEMBRANE PROTEIN (AFU_ORTHOLOGUE AFUA_5G11245)"/>
    <property type="match status" value="1"/>
</dbReference>
<comment type="similarity">
    <text evidence="5">Belongs to the SAT4 family.</text>
</comment>
<dbReference type="GO" id="GO:0016020">
    <property type="term" value="C:membrane"/>
    <property type="evidence" value="ECO:0007669"/>
    <property type="project" value="UniProtKB-SubCell"/>
</dbReference>
<evidence type="ECO:0000313" key="8">
    <source>
        <dbReference type="EMBL" id="KXX75420.1"/>
    </source>
</evidence>
<keyword evidence="2 6" id="KW-0812">Transmembrane</keyword>
<dbReference type="InterPro" id="IPR049326">
    <property type="entry name" value="Rhodopsin_dom_fungi"/>
</dbReference>
<feature type="transmembrane region" description="Helical" evidence="6">
    <location>
        <begin position="50"/>
        <end position="70"/>
    </location>
</feature>
<evidence type="ECO:0000256" key="4">
    <source>
        <dbReference type="ARBA" id="ARBA00023136"/>
    </source>
</evidence>
<sequence length="228" mass="25369">MATNLDEKGQRYLATLIVCNAIAIIATILRVWCKLVQMKSGIRSLHADDWFIIAATVSYLSAASAAYWGLFTGSHGMEIGEITADLKAAPSPAKLKRMQNYLESLFIGITILYVAFFLAKISVCLMYRRIFSTQQFRRACLILMAVSTAWFIATQVANLVMCIPIESFWIRTMPGRCLNFNLFSLFTGIADILIDTAILLLPVRAVISLQMPTRTKIMILGIFLLGGL</sequence>
<dbReference type="Pfam" id="PF20684">
    <property type="entry name" value="Fung_rhodopsin"/>
    <property type="match status" value="1"/>
</dbReference>
<name>A0A175VWP2_9PEZI</name>
<dbReference type="STRING" id="100816.A0A175VWP2"/>
<feature type="transmembrane region" description="Helical" evidence="6">
    <location>
        <begin position="105"/>
        <end position="127"/>
    </location>
</feature>
<keyword evidence="4 6" id="KW-0472">Membrane</keyword>
<organism evidence="8 9">
    <name type="scientific">Madurella mycetomatis</name>
    <dbReference type="NCBI Taxonomy" id="100816"/>
    <lineage>
        <taxon>Eukaryota</taxon>
        <taxon>Fungi</taxon>
        <taxon>Dikarya</taxon>
        <taxon>Ascomycota</taxon>
        <taxon>Pezizomycotina</taxon>
        <taxon>Sordariomycetes</taxon>
        <taxon>Sordariomycetidae</taxon>
        <taxon>Sordariales</taxon>
        <taxon>Sordariales incertae sedis</taxon>
        <taxon>Madurella</taxon>
    </lineage>
</organism>
<feature type="transmembrane region" description="Helical" evidence="6">
    <location>
        <begin position="139"/>
        <end position="170"/>
    </location>
</feature>
<protein>
    <recommendedName>
        <fullName evidence="7">Rhodopsin domain-containing protein</fullName>
    </recommendedName>
</protein>
<feature type="transmembrane region" description="Helical" evidence="6">
    <location>
        <begin position="182"/>
        <end position="207"/>
    </location>
</feature>
<reference evidence="8 9" key="1">
    <citation type="journal article" date="2016" name="Genome Announc.">
        <title>Genome Sequence of Madurella mycetomatis mm55, Isolated from a Human Mycetoma Case in Sudan.</title>
        <authorList>
            <person name="Smit S."/>
            <person name="Derks M.F."/>
            <person name="Bervoets S."/>
            <person name="Fahal A."/>
            <person name="van Leeuwen W."/>
            <person name="van Belkum A."/>
            <person name="van de Sande W.W."/>
        </authorList>
    </citation>
    <scope>NUCLEOTIDE SEQUENCE [LARGE SCALE GENOMIC DNA]</scope>
    <source>
        <strain evidence="9">mm55</strain>
    </source>
</reference>
<dbReference type="OrthoDB" id="4575400at2759"/>
<evidence type="ECO:0000256" key="6">
    <source>
        <dbReference type="SAM" id="Phobius"/>
    </source>
</evidence>
<evidence type="ECO:0000259" key="7">
    <source>
        <dbReference type="Pfam" id="PF20684"/>
    </source>
</evidence>
<feature type="domain" description="Rhodopsin" evidence="7">
    <location>
        <begin position="29"/>
        <end position="227"/>
    </location>
</feature>
<gene>
    <name evidence="8" type="ORF">MMYC01_207009</name>
</gene>
<proteinExistence type="inferred from homology"/>
<evidence type="ECO:0000256" key="1">
    <source>
        <dbReference type="ARBA" id="ARBA00004141"/>
    </source>
</evidence>
<dbReference type="VEuPathDB" id="FungiDB:MMYC01_207009"/>